<dbReference type="GO" id="GO:0019706">
    <property type="term" value="F:protein-cysteine S-palmitoyltransferase activity"/>
    <property type="evidence" value="ECO:0007669"/>
    <property type="project" value="UniProtKB-UniRule"/>
</dbReference>
<keyword evidence="4 11" id="KW-0256">Endoplasmic reticulum</keyword>
<evidence type="ECO:0000256" key="5">
    <source>
        <dbReference type="ARBA" id="ARBA00022989"/>
    </source>
</evidence>
<comment type="domain">
    <text evidence="11 12">The DHHC domain is required for palmitoyltransferase activity.</text>
</comment>
<evidence type="ECO:0000256" key="2">
    <source>
        <dbReference type="ARBA" id="ARBA00022679"/>
    </source>
</evidence>
<evidence type="ECO:0000256" key="8">
    <source>
        <dbReference type="ARBA" id="ARBA00023288"/>
    </source>
</evidence>
<keyword evidence="2 11" id="KW-0808">Transferase</keyword>
<feature type="compositionally biased region" description="Basic and acidic residues" evidence="13">
    <location>
        <begin position="339"/>
        <end position="352"/>
    </location>
</feature>
<dbReference type="OrthoDB" id="331948at2759"/>
<evidence type="ECO:0000256" key="7">
    <source>
        <dbReference type="ARBA" id="ARBA00023139"/>
    </source>
</evidence>
<name>A0A6G1I6Y7_9PEZI</name>
<keyword evidence="7 11" id="KW-0564">Palmitate</keyword>
<evidence type="ECO:0000256" key="9">
    <source>
        <dbReference type="ARBA" id="ARBA00023315"/>
    </source>
</evidence>
<evidence type="ECO:0000259" key="14">
    <source>
        <dbReference type="Pfam" id="PF01529"/>
    </source>
</evidence>
<dbReference type="Pfam" id="PF01529">
    <property type="entry name" value="DHHC"/>
    <property type="match status" value="1"/>
</dbReference>
<evidence type="ECO:0000256" key="13">
    <source>
        <dbReference type="SAM" id="MobiDB-lite"/>
    </source>
</evidence>
<dbReference type="Proteomes" id="UP000799640">
    <property type="component" value="Unassembled WGS sequence"/>
</dbReference>
<dbReference type="HAMAP" id="MF_03199">
    <property type="entry name" value="DHHC_PAT_PFA4"/>
    <property type="match status" value="1"/>
</dbReference>
<keyword evidence="5 11" id="KW-1133">Transmembrane helix</keyword>
<feature type="transmembrane region" description="Helical" evidence="11 12">
    <location>
        <begin position="142"/>
        <end position="163"/>
    </location>
</feature>
<dbReference type="InterPro" id="IPR039859">
    <property type="entry name" value="PFA4/ZDH16/20/ERF2-like"/>
</dbReference>
<keyword evidence="6 11" id="KW-0472">Membrane</keyword>
<dbReference type="AlphaFoldDB" id="A0A6G1I6Y7"/>
<keyword evidence="9 11" id="KW-0012">Acyltransferase</keyword>
<evidence type="ECO:0000256" key="11">
    <source>
        <dbReference type="HAMAP-Rule" id="MF_03199"/>
    </source>
</evidence>
<comment type="function">
    <text evidence="11">Mediates the reversible addition of palmitate to target proteins, thereby regulating their membrane association and biological function.</text>
</comment>
<dbReference type="InterPro" id="IPR001594">
    <property type="entry name" value="Palmitoyltrfase_DHHC"/>
</dbReference>
<organism evidence="15 16">
    <name type="scientific">Trichodelitschia bisporula</name>
    <dbReference type="NCBI Taxonomy" id="703511"/>
    <lineage>
        <taxon>Eukaryota</taxon>
        <taxon>Fungi</taxon>
        <taxon>Dikarya</taxon>
        <taxon>Ascomycota</taxon>
        <taxon>Pezizomycotina</taxon>
        <taxon>Dothideomycetes</taxon>
        <taxon>Dothideomycetes incertae sedis</taxon>
        <taxon>Phaeotrichales</taxon>
        <taxon>Phaeotrichaceae</taxon>
        <taxon>Trichodelitschia</taxon>
    </lineage>
</organism>
<dbReference type="PROSITE" id="PS50216">
    <property type="entry name" value="DHHC"/>
    <property type="match status" value="1"/>
</dbReference>
<comment type="similarity">
    <text evidence="11">Belongs to the DHHC palmitoyltransferase family. PFA4 subfamily.</text>
</comment>
<proteinExistence type="inferred from homology"/>
<feature type="compositionally biased region" description="Pro residues" evidence="13">
    <location>
        <begin position="314"/>
        <end position="324"/>
    </location>
</feature>
<dbReference type="GO" id="GO:0005789">
    <property type="term" value="C:endoplasmic reticulum membrane"/>
    <property type="evidence" value="ECO:0007669"/>
    <property type="project" value="UniProtKB-SubCell"/>
</dbReference>
<feature type="compositionally biased region" description="Acidic residues" evidence="13">
    <location>
        <begin position="376"/>
        <end position="385"/>
    </location>
</feature>
<feature type="transmembrane region" description="Helical" evidence="11 12">
    <location>
        <begin position="12"/>
        <end position="30"/>
    </location>
</feature>
<keyword evidence="8 11" id="KW-0449">Lipoprotein</keyword>
<dbReference type="PANTHER" id="PTHR12246">
    <property type="entry name" value="PALMITOYLTRANSFERASE ZDHHC16"/>
    <property type="match status" value="1"/>
</dbReference>
<feature type="region of interest" description="Disordered" evidence="13">
    <location>
        <begin position="290"/>
        <end position="353"/>
    </location>
</feature>
<keyword evidence="3 11" id="KW-0812">Transmembrane</keyword>
<evidence type="ECO:0000256" key="6">
    <source>
        <dbReference type="ARBA" id="ARBA00023136"/>
    </source>
</evidence>
<feature type="transmembrane region" description="Helical" evidence="11 12">
    <location>
        <begin position="42"/>
        <end position="59"/>
    </location>
</feature>
<dbReference type="EMBL" id="ML996689">
    <property type="protein sequence ID" value="KAF2403886.1"/>
    <property type="molecule type" value="Genomic_DNA"/>
</dbReference>
<dbReference type="EC" id="2.3.1.225" evidence="11"/>
<reference evidence="15" key="1">
    <citation type="journal article" date="2020" name="Stud. Mycol.">
        <title>101 Dothideomycetes genomes: a test case for predicting lifestyles and emergence of pathogens.</title>
        <authorList>
            <person name="Haridas S."/>
            <person name="Albert R."/>
            <person name="Binder M."/>
            <person name="Bloem J."/>
            <person name="Labutti K."/>
            <person name="Salamov A."/>
            <person name="Andreopoulos B."/>
            <person name="Baker S."/>
            <person name="Barry K."/>
            <person name="Bills G."/>
            <person name="Bluhm B."/>
            <person name="Cannon C."/>
            <person name="Castanera R."/>
            <person name="Culley D."/>
            <person name="Daum C."/>
            <person name="Ezra D."/>
            <person name="Gonzalez J."/>
            <person name="Henrissat B."/>
            <person name="Kuo A."/>
            <person name="Liang C."/>
            <person name="Lipzen A."/>
            <person name="Lutzoni F."/>
            <person name="Magnuson J."/>
            <person name="Mondo S."/>
            <person name="Nolan M."/>
            <person name="Ohm R."/>
            <person name="Pangilinan J."/>
            <person name="Park H.-J."/>
            <person name="Ramirez L."/>
            <person name="Alfaro M."/>
            <person name="Sun H."/>
            <person name="Tritt A."/>
            <person name="Yoshinaga Y."/>
            <person name="Zwiers L.-H."/>
            <person name="Turgeon B."/>
            <person name="Goodwin S."/>
            <person name="Spatafora J."/>
            <person name="Crous P."/>
            <person name="Grigoriev I."/>
        </authorList>
    </citation>
    <scope>NUCLEOTIDE SEQUENCE</scope>
    <source>
        <strain evidence="15">CBS 262.69</strain>
    </source>
</reference>
<evidence type="ECO:0000256" key="4">
    <source>
        <dbReference type="ARBA" id="ARBA00022824"/>
    </source>
</evidence>
<dbReference type="InterPro" id="IPR033682">
    <property type="entry name" value="PFA4"/>
</dbReference>
<evidence type="ECO:0000313" key="16">
    <source>
        <dbReference type="Proteomes" id="UP000799640"/>
    </source>
</evidence>
<evidence type="ECO:0000256" key="3">
    <source>
        <dbReference type="ARBA" id="ARBA00022692"/>
    </source>
</evidence>
<feature type="domain" description="Palmitoyltransferase DHHC" evidence="14">
    <location>
        <begin position="92"/>
        <end position="220"/>
    </location>
</feature>
<feature type="transmembrane region" description="Helical" evidence="11 12">
    <location>
        <begin position="184"/>
        <end position="207"/>
    </location>
</feature>
<comment type="catalytic activity">
    <reaction evidence="10 11 12">
        <text>L-cysteinyl-[protein] + hexadecanoyl-CoA = S-hexadecanoyl-L-cysteinyl-[protein] + CoA</text>
        <dbReference type="Rhea" id="RHEA:36683"/>
        <dbReference type="Rhea" id="RHEA-COMP:10131"/>
        <dbReference type="Rhea" id="RHEA-COMP:11032"/>
        <dbReference type="ChEBI" id="CHEBI:29950"/>
        <dbReference type="ChEBI" id="CHEBI:57287"/>
        <dbReference type="ChEBI" id="CHEBI:57379"/>
        <dbReference type="ChEBI" id="CHEBI:74151"/>
        <dbReference type="EC" id="2.3.1.225"/>
    </reaction>
</comment>
<keyword evidence="16" id="KW-1185">Reference proteome</keyword>
<evidence type="ECO:0000313" key="15">
    <source>
        <dbReference type="EMBL" id="KAF2403886.1"/>
    </source>
</evidence>
<feature type="active site" description="S-palmitoyl cysteine intermediate" evidence="11">
    <location>
        <position position="124"/>
    </location>
</feature>
<sequence>MGLAWKSIVVPAVLLLIFFLSFTSQILFLYIEPQPLERNEVVLFNSLLACLLICYARAIRTDPGSVPVDWAKRIPGSEDEPIAGGGSQNPSRQRWCRKCKMLKPPRAHHCKTCQKCIPKMDHHCPWTLNCVSHTTFPHFIRFVLYCVVTMSYLEYFLYVRAGIVWESRHLPSYYGPSVFQLSHLFALVTLNSFTLFMLTILLIRSLWCLVVNTTTIEGWEIERHETLVRRARYLGGCLNGPDGIRIRITKQEFPYDIGIWRNIVQGMGTSNPLAWFWPFAATPSVESSLSYETNGFEDPSIGWPPPDPDRIPRVPRPASGPPAPSTHQGSSEVASFRKRQAENMKRWRDSPTVRRRQPFHARYEANREFSDYGGSSEEEEVDEGEEAWRNSEGERLQDFGVDEEVEFYDEDEDDIPLAELMRRRRGR</sequence>
<evidence type="ECO:0000256" key="10">
    <source>
        <dbReference type="ARBA" id="ARBA00048048"/>
    </source>
</evidence>
<accession>A0A6G1I6Y7</accession>
<evidence type="ECO:0000256" key="1">
    <source>
        <dbReference type="ARBA" id="ARBA00004141"/>
    </source>
</evidence>
<gene>
    <name evidence="11" type="primary">PFA4</name>
    <name evidence="15" type="ORF">EJ06DRAFT_470747</name>
</gene>
<evidence type="ECO:0000256" key="12">
    <source>
        <dbReference type="RuleBase" id="RU079119"/>
    </source>
</evidence>
<comment type="subcellular location">
    <subcellularLocation>
        <location evidence="11">Endoplasmic reticulum membrane</location>
        <topology evidence="11">Multi-pass membrane protein</topology>
    </subcellularLocation>
    <subcellularLocation>
        <location evidence="1">Membrane</location>
        <topology evidence="1">Multi-pass membrane protein</topology>
    </subcellularLocation>
</comment>
<protein>
    <recommendedName>
        <fullName evidence="11">Palmitoyltransferase PFA4</fullName>
        <ecNumber evidence="11">2.3.1.225</ecNumber>
    </recommendedName>
    <alternativeName>
        <fullName evidence="11">Protein S-acyltransferase</fullName>
        <shortName evidence="11">PAT</shortName>
    </alternativeName>
    <alternativeName>
        <fullName evidence="11">Protein fatty acyltransferase 4</fullName>
    </alternativeName>
</protein>
<feature type="region of interest" description="Disordered" evidence="13">
    <location>
        <begin position="365"/>
        <end position="393"/>
    </location>
</feature>